<gene>
    <name evidence="1" type="ORF">IGM_02014</name>
</gene>
<proteinExistence type="predicted"/>
<reference evidence="1 2" key="1">
    <citation type="submission" date="2012-12" db="EMBL/GenBank/DDBJ databases">
        <title>The Genome Sequence of Bacillus cereus HuB4-4.</title>
        <authorList>
            <consortium name="The Broad Institute Genome Sequencing Platform"/>
            <consortium name="The Broad Institute Genome Sequencing Center for Infectious Disease"/>
            <person name="Feldgarden M."/>
            <person name="Van der Auwera G.A."/>
            <person name="Mahillon J."/>
            <person name="Duprez V."/>
            <person name="Timmery S."/>
            <person name="Mattelet C."/>
            <person name="Dierick K."/>
            <person name="Sun M."/>
            <person name="Yu Z."/>
            <person name="Zhu L."/>
            <person name="Hu X."/>
            <person name="Shank E.B."/>
            <person name="Swiecicka I."/>
            <person name="Hansen B.M."/>
            <person name="Andrup L."/>
            <person name="Walker B."/>
            <person name="Young S.K."/>
            <person name="Zeng Q."/>
            <person name="Gargeya S."/>
            <person name="Fitzgerald M."/>
            <person name="Haas B."/>
            <person name="Abouelleil A."/>
            <person name="Alvarado L."/>
            <person name="Arachchi H.M."/>
            <person name="Berlin A.M."/>
            <person name="Chapman S.B."/>
            <person name="Dewar J."/>
            <person name="Goldberg J."/>
            <person name="Griggs A."/>
            <person name="Gujja S."/>
            <person name="Hansen M."/>
            <person name="Howarth C."/>
            <person name="Imamovic A."/>
            <person name="Larimer J."/>
            <person name="McCowan C."/>
            <person name="Murphy C."/>
            <person name="Neiman D."/>
            <person name="Pearson M."/>
            <person name="Priest M."/>
            <person name="Roberts A."/>
            <person name="Saif S."/>
            <person name="Shea T."/>
            <person name="Sisk P."/>
            <person name="Sykes S."/>
            <person name="Wortman J."/>
            <person name="Nusbaum C."/>
            <person name="Birren B."/>
        </authorList>
    </citation>
    <scope>NUCLEOTIDE SEQUENCE [LARGE SCALE GENOMIC DNA]</scope>
    <source>
        <strain evidence="1 2">HuB4-4</strain>
    </source>
</reference>
<sequence>MQYNPFIHNYECYISKAGYITKLLRELLKEEKETLKLVRNPYKRAVSSFVSLIAPPGIENPE</sequence>
<evidence type="ECO:0000313" key="2">
    <source>
        <dbReference type="Proteomes" id="UP000014009"/>
    </source>
</evidence>
<comment type="caution">
    <text evidence="1">The sequence shown here is derived from an EMBL/GenBank/DDBJ whole genome shotgun (WGS) entry which is preliminary data.</text>
</comment>
<protein>
    <submittedName>
        <fullName evidence="1">Uncharacterized protein</fullName>
    </submittedName>
</protein>
<organism evidence="1 2">
    <name type="scientific">Bacillus cereus HuB4-4</name>
    <dbReference type="NCBI Taxonomy" id="1053211"/>
    <lineage>
        <taxon>Bacteria</taxon>
        <taxon>Bacillati</taxon>
        <taxon>Bacillota</taxon>
        <taxon>Bacilli</taxon>
        <taxon>Bacillales</taxon>
        <taxon>Bacillaceae</taxon>
        <taxon>Bacillus</taxon>
        <taxon>Bacillus cereus group</taxon>
    </lineage>
</organism>
<name>A0A9W5QWK3_BACCE</name>
<dbReference type="RefSeq" id="WP_016098184.1">
    <property type="nucleotide sequence ID" value="NZ_KB976537.1"/>
</dbReference>
<dbReference type="AlphaFoldDB" id="A0A9W5QWK3"/>
<evidence type="ECO:0000313" key="1">
    <source>
        <dbReference type="EMBL" id="EOP91368.1"/>
    </source>
</evidence>
<dbReference type="Proteomes" id="UP000014009">
    <property type="component" value="Unassembled WGS sequence"/>
</dbReference>
<dbReference type="EMBL" id="AHEF01000039">
    <property type="protein sequence ID" value="EOP91368.1"/>
    <property type="molecule type" value="Genomic_DNA"/>
</dbReference>
<accession>A0A9W5QWK3</accession>